<comment type="catalytic activity">
    <reaction evidence="2">
        <text>glycyl-tRNA(Ala) + H2O = tRNA(Ala) + glycine + H(+)</text>
        <dbReference type="Rhea" id="RHEA:53744"/>
        <dbReference type="Rhea" id="RHEA-COMP:9657"/>
        <dbReference type="Rhea" id="RHEA-COMP:13640"/>
        <dbReference type="ChEBI" id="CHEBI:15377"/>
        <dbReference type="ChEBI" id="CHEBI:15378"/>
        <dbReference type="ChEBI" id="CHEBI:57305"/>
        <dbReference type="ChEBI" id="CHEBI:78442"/>
        <dbReference type="ChEBI" id="CHEBI:78522"/>
    </reaction>
</comment>
<dbReference type="EC" id="3.1.1.96" evidence="2"/>
<comment type="domain">
    <text evidence="2">A Gly-cisPro motif from one monomer fits into the active site of the other monomer to allow specific chiral rejection of L-amino acids.</text>
</comment>
<comment type="similarity">
    <text evidence="1 2">Belongs to the DTD family.</text>
</comment>
<evidence type="ECO:0000313" key="5">
    <source>
        <dbReference type="Proteomes" id="UP001207736"/>
    </source>
</evidence>
<comment type="caution">
    <text evidence="3">The sequence shown here is derived from an EMBL/GenBank/DDBJ whole genome shotgun (WGS) entry which is preliminary data.</text>
</comment>
<accession>A0AAV5AVR6</accession>
<comment type="function">
    <text evidence="2">An aminoacyl-tRNA editing enzyme that deacylates mischarged D-aminoacyl-tRNAs. Also deacylates mischarged glycyl-tRNA(Ala), protecting cells against glycine mischarging by AlaRS. Acts via tRNA-based rather than protein-based catalysis; rejects L-amino acids rather than detecting D-amino acids in the active site. By recycling D-aminoacyl-tRNA to D-amino acids and free tRNA molecules, this enzyme counteracts the toxicity associated with the formation of D-aminoacyl-tRNA entities in vivo and helps enforce protein L-homochirality.</text>
</comment>
<comment type="subunit">
    <text evidence="2">Homodimer.</text>
</comment>
<gene>
    <name evidence="2 3" type="primary">dtd</name>
    <name evidence="3" type="ORF">RCZ15_04250</name>
    <name evidence="4" type="ORF">RCZ16_19600</name>
</gene>
<evidence type="ECO:0000256" key="2">
    <source>
        <dbReference type="HAMAP-Rule" id="MF_00518"/>
    </source>
</evidence>
<evidence type="ECO:0000256" key="1">
    <source>
        <dbReference type="ARBA" id="ARBA00009673"/>
    </source>
</evidence>
<dbReference type="InterPro" id="IPR003732">
    <property type="entry name" value="Daa-tRNA_deacyls_DTD"/>
</dbReference>
<keyword evidence="2" id="KW-0378">Hydrolase</keyword>
<dbReference type="HAMAP" id="MF_00518">
    <property type="entry name" value="Deacylase_Dtd"/>
    <property type="match status" value="1"/>
</dbReference>
<keyword evidence="2" id="KW-0694">RNA-binding</keyword>
<name>A0AAV5AVR6_9FLAO</name>
<dbReference type="NCBIfam" id="TIGR00256">
    <property type="entry name" value="D-aminoacyl-tRNA deacylase"/>
    <property type="match status" value="1"/>
</dbReference>
<dbReference type="EMBL" id="BQKB01000043">
    <property type="protein sequence ID" value="GJM53644.1"/>
    <property type="molecule type" value="Genomic_DNA"/>
</dbReference>
<dbReference type="PANTHER" id="PTHR10472:SF5">
    <property type="entry name" value="D-AMINOACYL-TRNA DEACYLASE 1"/>
    <property type="match status" value="1"/>
</dbReference>
<organism evidence="3 5">
    <name type="scientific">Capnocytophaga catalasegens</name>
    <dbReference type="NCBI Taxonomy" id="1004260"/>
    <lineage>
        <taxon>Bacteria</taxon>
        <taxon>Pseudomonadati</taxon>
        <taxon>Bacteroidota</taxon>
        <taxon>Flavobacteriia</taxon>
        <taxon>Flavobacteriales</taxon>
        <taxon>Flavobacteriaceae</taxon>
        <taxon>Capnocytophaga</taxon>
    </lineage>
</organism>
<keyword evidence="2" id="KW-0820">tRNA-binding</keyword>
<dbReference type="InterPro" id="IPR023509">
    <property type="entry name" value="DTD-like_sf"/>
</dbReference>
<dbReference type="RefSeq" id="WP_264847325.1">
    <property type="nucleotide sequence ID" value="NZ_BPMA01000052.1"/>
</dbReference>
<evidence type="ECO:0000313" key="6">
    <source>
        <dbReference type="Proteomes" id="UP001208692"/>
    </source>
</evidence>
<keyword evidence="6" id="KW-1185">Reference proteome</keyword>
<dbReference type="Proteomes" id="UP001208692">
    <property type="component" value="Unassembled WGS sequence"/>
</dbReference>
<dbReference type="EMBL" id="BQKA01000007">
    <property type="protein sequence ID" value="GJM49450.1"/>
    <property type="molecule type" value="Genomic_DNA"/>
</dbReference>
<keyword evidence="2" id="KW-0963">Cytoplasm</keyword>
<dbReference type="AlphaFoldDB" id="A0AAV5AVR6"/>
<reference evidence="3 6" key="1">
    <citation type="submission" date="2021-11" db="EMBL/GenBank/DDBJ databases">
        <title>Draft genome sequence of Capnocytophaga sp. strain KC07075 isolated from cat oral cavity.</title>
        <authorList>
            <person name="Suzuki M."/>
            <person name="Imaoka K."/>
            <person name="Kimura M."/>
            <person name="Morikawa S."/>
            <person name="Maeda K."/>
        </authorList>
    </citation>
    <scope>NUCLEOTIDE SEQUENCE</scope>
    <source>
        <strain evidence="3">KC07075</strain>
        <strain evidence="4 6">KC07079</strain>
    </source>
</reference>
<dbReference type="GO" id="GO:0000049">
    <property type="term" value="F:tRNA binding"/>
    <property type="evidence" value="ECO:0007669"/>
    <property type="project" value="UniProtKB-UniRule"/>
</dbReference>
<dbReference type="Gene3D" id="3.50.80.10">
    <property type="entry name" value="D-tyrosyl-tRNA(Tyr) deacylase"/>
    <property type="match status" value="1"/>
</dbReference>
<dbReference type="GO" id="GO:0043908">
    <property type="term" value="F:Ser(Gly)-tRNA(Ala) hydrolase activity"/>
    <property type="evidence" value="ECO:0007669"/>
    <property type="project" value="UniProtKB-UniRule"/>
</dbReference>
<comment type="catalytic activity">
    <reaction evidence="2">
        <text>a D-aminoacyl-tRNA + H2O = a tRNA + a D-alpha-amino acid + H(+)</text>
        <dbReference type="Rhea" id="RHEA:13953"/>
        <dbReference type="Rhea" id="RHEA-COMP:10123"/>
        <dbReference type="Rhea" id="RHEA-COMP:10124"/>
        <dbReference type="ChEBI" id="CHEBI:15377"/>
        <dbReference type="ChEBI" id="CHEBI:15378"/>
        <dbReference type="ChEBI" id="CHEBI:59871"/>
        <dbReference type="ChEBI" id="CHEBI:78442"/>
        <dbReference type="ChEBI" id="CHEBI:79333"/>
        <dbReference type="EC" id="3.1.1.96"/>
    </reaction>
</comment>
<dbReference type="FunFam" id="3.50.80.10:FF:000001">
    <property type="entry name" value="D-aminoacyl-tRNA deacylase"/>
    <property type="match status" value="1"/>
</dbReference>
<protein>
    <recommendedName>
        <fullName evidence="2">D-aminoacyl-tRNA deacylase</fullName>
        <shortName evidence="2">DTD</shortName>
        <ecNumber evidence="2">3.1.1.96</ecNumber>
    </recommendedName>
    <alternativeName>
        <fullName evidence="2">Gly-tRNA(Ala) deacylase</fullName>
        <ecNumber evidence="2">3.1.1.-</ecNumber>
    </alternativeName>
</protein>
<dbReference type="EC" id="3.1.1.-" evidence="2"/>
<dbReference type="Proteomes" id="UP001207736">
    <property type="component" value="Unassembled WGS sequence"/>
</dbReference>
<feature type="short sequence motif" description="Gly-cisPro motif, important for rejection of L-amino acids" evidence="2">
    <location>
        <begin position="138"/>
        <end position="139"/>
    </location>
</feature>
<dbReference type="GO" id="GO:0005737">
    <property type="term" value="C:cytoplasm"/>
    <property type="evidence" value="ECO:0007669"/>
    <property type="project" value="UniProtKB-SubCell"/>
</dbReference>
<evidence type="ECO:0000313" key="3">
    <source>
        <dbReference type="EMBL" id="GJM49450.1"/>
    </source>
</evidence>
<dbReference type="SUPFAM" id="SSF69500">
    <property type="entry name" value="DTD-like"/>
    <property type="match status" value="1"/>
</dbReference>
<dbReference type="GO" id="GO:0106026">
    <property type="term" value="F:Gly-tRNA(Ala) deacylase activity"/>
    <property type="evidence" value="ECO:0007669"/>
    <property type="project" value="UniProtKB-UniRule"/>
</dbReference>
<sequence>MRVVIQRVSFAKLTIDEKIYSEIENGLLVLIGIEEEDTEEDIEYLAGKITKLRIFNDQNGVMNLSVNDINGEIMAVSQFTLHALTKKGNRPSYIRACKPEKAIPLYEVFVEKLRSYNNNKVKTGVFGADMKIQLCNEGPVTIWIDSKNKE</sequence>
<dbReference type="PANTHER" id="PTHR10472">
    <property type="entry name" value="D-TYROSYL-TRNA TYR DEACYLASE"/>
    <property type="match status" value="1"/>
</dbReference>
<dbReference type="GO" id="GO:0051500">
    <property type="term" value="F:D-tyrosyl-tRNA(Tyr) deacylase activity"/>
    <property type="evidence" value="ECO:0007669"/>
    <property type="project" value="TreeGrafter"/>
</dbReference>
<dbReference type="GO" id="GO:0019478">
    <property type="term" value="P:D-amino acid catabolic process"/>
    <property type="evidence" value="ECO:0007669"/>
    <property type="project" value="UniProtKB-UniRule"/>
</dbReference>
<evidence type="ECO:0000313" key="4">
    <source>
        <dbReference type="EMBL" id="GJM53644.1"/>
    </source>
</evidence>
<dbReference type="Pfam" id="PF02580">
    <property type="entry name" value="Tyr_Deacylase"/>
    <property type="match status" value="1"/>
</dbReference>
<proteinExistence type="inferred from homology"/>
<comment type="subcellular location">
    <subcellularLocation>
        <location evidence="2">Cytoplasm</location>
    </subcellularLocation>
</comment>